<gene>
    <name evidence="2" type="ORF">OUZ56_016194</name>
</gene>
<protein>
    <recommendedName>
        <fullName evidence="4">Secreted protein</fullName>
    </recommendedName>
</protein>
<evidence type="ECO:0000313" key="3">
    <source>
        <dbReference type="Proteomes" id="UP001234178"/>
    </source>
</evidence>
<dbReference type="Proteomes" id="UP001234178">
    <property type="component" value="Unassembled WGS sequence"/>
</dbReference>
<reference evidence="2 3" key="1">
    <citation type="journal article" date="2023" name="Nucleic Acids Res.">
        <title>The hologenome of Daphnia magna reveals possible DNA methylation and microbiome-mediated evolution of the host genome.</title>
        <authorList>
            <person name="Chaturvedi A."/>
            <person name="Li X."/>
            <person name="Dhandapani V."/>
            <person name="Marshall H."/>
            <person name="Kissane S."/>
            <person name="Cuenca-Cambronero M."/>
            <person name="Asole G."/>
            <person name="Calvet F."/>
            <person name="Ruiz-Romero M."/>
            <person name="Marangio P."/>
            <person name="Guigo R."/>
            <person name="Rago D."/>
            <person name="Mirbahai L."/>
            <person name="Eastwood N."/>
            <person name="Colbourne J.K."/>
            <person name="Zhou J."/>
            <person name="Mallon E."/>
            <person name="Orsini L."/>
        </authorList>
    </citation>
    <scope>NUCLEOTIDE SEQUENCE [LARGE SCALE GENOMIC DNA]</scope>
    <source>
        <strain evidence="2">LRV0_1</strain>
    </source>
</reference>
<evidence type="ECO:0000256" key="1">
    <source>
        <dbReference type="SAM" id="SignalP"/>
    </source>
</evidence>
<organism evidence="2 3">
    <name type="scientific">Daphnia magna</name>
    <dbReference type="NCBI Taxonomy" id="35525"/>
    <lineage>
        <taxon>Eukaryota</taxon>
        <taxon>Metazoa</taxon>
        <taxon>Ecdysozoa</taxon>
        <taxon>Arthropoda</taxon>
        <taxon>Crustacea</taxon>
        <taxon>Branchiopoda</taxon>
        <taxon>Diplostraca</taxon>
        <taxon>Cladocera</taxon>
        <taxon>Anomopoda</taxon>
        <taxon>Daphniidae</taxon>
        <taxon>Daphnia</taxon>
    </lineage>
</organism>
<proteinExistence type="predicted"/>
<comment type="caution">
    <text evidence="2">The sequence shown here is derived from an EMBL/GenBank/DDBJ whole genome shotgun (WGS) entry which is preliminary data.</text>
</comment>
<evidence type="ECO:0008006" key="4">
    <source>
        <dbReference type="Google" id="ProtNLM"/>
    </source>
</evidence>
<keyword evidence="1" id="KW-0732">Signal</keyword>
<keyword evidence="3" id="KW-1185">Reference proteome</keyword>
<name>A0ABR0APY4_9CRUS</name>
<feature type="signal peptide" evidence="1">
    <location>
        <begin position="1"/>
        <end position="20"/>
    </location>
</feature>
<feature type="chain" id="PRO_5045397096" description="Secreted protein" evidence="1">
    <location>
        <begin position="21"/>
        <end position="160"/>
    </location>
</feature>
<sequence length="160" mass="18533">MVVPIAPQLQMALWVLIANAFFSSETCVSQDDAFLQKHTVYGVSQYKKRLIGRVCLSPALSHSQPLPHWSSHTIQNRMLKTRQRRKRRNFSKLPVQCFVDSDAICVEPLIAILDISVQFLIKSTTNLHHRSQKRYPYAIDNDVNIHRQLEHKLNCFGKQH</sequence>
<accession>A0ABR0APY4</accession>
<dbReference type="EMBL" id="JAOYFB010000038">
    <property type="protein sequence ID" value="KAK4027182.1"/>
    <property type="molecule type" value="Genomic_DNA"/>
</dbReference>
<evidence type="ECO:0000313" key="2">
    <source>
        <dbReference type="EMBL" id="KAK4027182.1"/>
    </source>
</evidence>